<gene>
    <name evidence="1" type="ORF">BDV98DRAFT_581097</name>
</gene>
<dbReference type="AlphaFoldDB" id="A0A5C3QQ14"/>
<evidence type="ECO:0000313" key="1">
    <source>
        <dbReference type="EMBL" id="TFL04076.1"/>
    </source>
</evidence>
<organism evidence="1 2">
    <name type="scientific">Pterulicium gracile</name>
    <dbReference type="NCBI Taxonomy" id="1884261"/>
    <lineage>
        <taxon>Eukaryota</taxon>
        <taxon>Fungi</taxon>
        <taxon>Dikarya</taxon>
        <taxon>Basidiomycota</taxon>
        <taxon>Agaricomycotina</taxon>
        <taxon>Agaricomycetes</taxon>
        <taxon>Agaricomycetidae</taxon>
        <taxon>Agaricales</taxon>
        <taxon>Pleurotineae</taxon>
        <taxon>Pterulaceae</taxon>
        <taxon>Pterulicium</taxon>
    </lineage>
</organism>
<name>A0A5C3QQ14_9AGAR</name>
<dbReference type="OrthoDB" id="3173171at2759"/>
<accession>A0A5C3QQ14</accession>
<dbReference type="Proteomes" id="UP000305067">
    <property type="component" value="Unassembled WGS sequence"/>
</dbReference>
<protein>
    <submittedName>
        <fullName evidence="1">Uncharacterized protein</fullName>
    </submittedName>
</protein>
<proteinExistence type="predicted"/>
<dbReference type="EMBL" id="ML178819">
    <property type="protein sequence ID" value="TFL04076.1"/>
    <property type="molecule type" value="Genomic_DNA"/>
</dbReference>
<keyword evidence="2" id="KW-1185">Reference proteome</keyword>
<reference evidence="1 2" key="1">
    <citation type="journal article" date="2019" name="Nat. Ecol. Evol.">
        <title>Megaphylogeny resolves global patterns of mushroom evolution.</title>
        <authorList>
            <person name="Varga T."/>
            <person name="Krizsan K."/>
            <person name="Foldi C."/>
            <person name="Dima B."/>
            <person name="Sanchez-Garcia M."/>
            <person name="Sanchez-Ramirez S."/>
            <person name="Szollosi G.J."/>
            <person name="Szarkandi J.G."/>
            <person name="Papp V."/>
            <person name="Albert L."/>
            <person name="Andreopoulos W."/>
            <person name="Angelini C."/>
            <person name="Antonin V."/>
            <person name="Barry K.W."/>
            <person name="Bougher N.L."/>
            <person name="Buchanan P."/>
            <person name="Buyck B."/>
            <person name="Bense V."/>
            <person name="Catcheside P."/>
            <person name="Chovatia M."/>
            <person name="Cooper J."/>
            <person name="Damon W."/>
            <person name="Desjardin D."/>
            <person name="Finy P."/>
            <person name="Geml J."/>
            <person name="Haridas S."/>
            <person name="Hughes K."/>
            <person name="Justo A."/>
            <person name="Karasinski D."/>
            <person name="Kautmanova I."/>
            <person name="Kiss B."/>
            <person name="Kocsube S."/>
            <person name="Kotiranta H."/>
            <person name="LaButti K.M."/>
            <person name="Lechner B.E."/>
            <person name="Liimatainen K."/>
            <person name="Lipzen A."/>
            <person name="Lukacs Z."/>
            <person name="Mihaltcheva S."/>
            <person name="Morgado L.N."/>
            <person name="Niskanen T."/>
            <person name="Noordeloos M.E."/>
            <person name="Ohm R.A."/>
            <person name="Ortiz-Santana B."/>
            <person name="Ovrebo C."/>
            <person name="Racz N."/>
            <person name="Riley R."/>
            <person name="Savchenko A."/>
            <person name="Shiryaev A."/>
            <person name="Soop K."/>
            <person name="Spirin V."/>
            <person name="Szebenyi C."/>
            <person name="Tomsovsky M."/>
            <person name="Tulloss R.E."/>
            <person name="Uehling J."/>
            <person name="Grigoriev I.V."/>
            <person name="Vagvolgyi C."/>
            <person name="Papp T."/>
            <person name="Martin F.M."/>
            <person name="Miettinen O."/>
            <person name="Hibbett D.S."/>
            <person name="Nagy L.G."/>
        </authorList>
    </citation>
    <scope>NUCLEOTIDE SEQUENCE [LARGE SCALE GENOMIC DNA]</scope>
    <source>
        <strain evidence="1 2">CBS 309.79</strain>
    </source>
</reference>
<evidence type="ECO:0000313" key="2">
    <source>
        <dbReference type="Proteomes" id="UP000305067"/>
    </source>
</evidence>
<sequence>MPVSNLNLKDLYETTIEFFALRSPSFTLRGLQQENDTEQSIATPVKNPVAKLQRDCANLRERLDQAERRNTRACACHLDTSTTDNNSPCSLMRRDLDYTKNELAKSRAEVFKLDERSRLLEKTLRETQDLVRARDAEIEKLKIALEEERCRSDGGRSNKHHQRTLSMDDWRGEQNRRLTDIPRNEFATPGRHSWADLRALNAFEEERAAQARSFEIFLTKTDSWSGAQVIQAVNDLNGEILQFAASVTDLCTFGKRPRTSPSRPTQAIQDTAERLGHQLTRILMARDHSQDSILVQMALQGCIATCIKRAWSSFCIGFQPKLDVILSQVYVDMYKSEPQPTSSKWRSLAHRHIHTLHPTLAEFIINDLAETVLRWCLDVLVVAGCIAFDSSAFTRESLRSRFREQVVRITRSIVKLERVSREEIMSTNFDVIAVDPNDSFDPDLMTDAFHEYTTSHGSLLCTMELGLKCTTRKSLGSPNGEKQEITYERRILLLPRVVLESVLEALDTR</sequence>